<protein>
    <submittedName>
        <fullName evidence="2">Uncharacterized protein</fullName>
    </submittedName>
</protein>
<evidence type="ECO:0000256" key="1">
    <source>
        <dbReference type="SAM" id="Phobius"/>
    </source>
</evidence>
<dbReference type="EMBL" id="HBIX01008511">
    <property type="protein sequence ID" value="CAE0713796.1"/>
    <property type="molecule type" value="Transcribed_RNA"/>
</dbReference>
<organism evidence="2">
    <name type="scientific">Pseudo-nitzschia australis</name>
    <dbReference type="NCBI Taxonomy" id="44445"/>
    <lineage>
        <taxon>Eukaryota</taxon>
        <taxon>Sar</taxon>
        <taxon>Stramenopiles</taxon>
        <taxon>Ochrophyta</taxon>
        <taxon>Bacillariophyta</taxon>
        <taxon>Bacillariophyceae</taxon>
        <taxon>Bacillariophycidae</taxon>
        <taxon>Bacillariales</taxon>
        <taxon>Bacillariaceae</taxon>
        <taxon>Pseudo-nitzschia</taxon>
    </lineage>
</organism>
<keyword evidence="1" id="KW-0812">Transmembrane</keyword>
<feature type="transmembrane region" description="Helical" evidence="1">
    <location>
        <begin position="243"/>
        <end position="265"/>
    </location>
</feature>
<evidence type="ECO:0000313" key="2">
    <source>
        <dbReference type="EMBL" id="CAE0713796.1"/>
    </source>
</evidence>
<proteinExistence type="predicted"/>
<name>A0A7S4EH65_9STRA</name>
<sequence length="286" mass="30038">MNFHRRLRLSTIVTVFFCLGVSAVLSEGFVAKTISTPSSTSTSASSRTTIPSATFLLQRTKTRTTAALNPIRSVPSGGAAATATPATSTSLFAAASGGSADCPFTKSMAAFGSIWGSFGVVYILAKAISRVLPIALEPFRSTSASAFSPVQWSLYAASCLFFAYAEGYKGFHLKFAPLCVKRSFTLVIGTPQGNNPLHYLLAPLYSMGLFQATRKRLIISWGVSLGVAAIVAVVKKLPPTPRCILDAGVVVGLTLGSASILYHYARSVLTGKLPTIDACLPVAATK</sequence>
<reference evidence="2" key="1">
    <citation type="submission" date="2021-01" db="EMBL/GenBank/DDBJ databases">
        <authorList>
            <person name="Corre E."/>
            <person name="Pelletier E."/>
            <person name="Niang G."/>
            <person name="Scheremetjew M."/>
            <person name="Finn R."/>
            <person name="Kale V."/>
            <person name="Holt S."/>
            <person name="Cochrane G."/>
            <person name="Meng A."/>
            <person name="Brown T."/>
            <person name="Cohen L."/>
        </authorList>
    </citation>
    <scope>NUCLEOTIDE SEQUENCE</scope>
    <source>
        <strain evidence="2">10249 10 AB</strain>
    </source>
</reference>
<feature type="transmembrane region" description="Helical" evidence="1">
    <location>
        <begin position="108"/>
        <end position="125"/>
    </location>
</feature>
<feature type="transmembrane region" description="Helical" evidence="1">
    <location>
        <begin position="217"/>
        <end position="234"/>
    </location>
</feature>
<keyword evidence="1" id="KW-0472">Membrane</keyword>
<keyword evidence="1" id="KW-1133">Transmembrane helix</keyword>
<accession>A0A7S4EH65</accession>
<dbReference type="AlphaFoldDB" id="A0A7S4EH65"/>
<gene>
    <name evidence="2" type="ORF">PAUS00366_LOCUS6548</name>
</gene>